<gene>
    <name evidence="2" type="ORF">EMEDMD4_730020</name>
</gene>
<keyword evidence="2" id="KW-0540">Nuclease</keyword>
<dbReference type="EMBL" id="CABFNB010000143">
    <property type="protein sequence ID" value="VTZ64892.1"/>
    <property type="molecule type" value="Genomic_DNA"/>
</dbReference>
<dbReference type="Pfam" id="PF13175">
    <property type="entry name" value="AAA_15"/>
    <property type="match status" value="1"/>
</dbReference>
<sequence length="674" mass="75972">MKLKSARIQNYRSIKDTGVIEFERDKTILVGPNEAGKSAILQALQQLKPPKGVRSLDALRDYPRSLYNDITKGKVDPATTPVVTAVFTLEDEDRDALPESLQDKITEYRLTRNLDNRAVHTTDLEKTGTSLAEIQKDLDKIAAHVDSNLSKQEEVETTKTADELAKLVQGINPKFWLTEENRGNVRAWLKKLINEITDPAFEEKYDDVMAKLDYVDEVNAALKTLHERTPVFVLSNNYFRVRPRIHLAHLHERQANKTLDDDKYDYGNLCLLKLLGFTAQELANAGTVTDEQRRDGTDATIEAIERRTDERQYQLDAASARLTDEIRSIWNPDPKKAEADKLRVLADGLYLKVVVEDDLGVSVELDQRSEGFQWLVSFFVVFFAEAEDNYENAILLLDEPGVSLHALKQREFQRTISRLAENNQTIFTTHSPFLVGSGELDLVRVVEMTDRKIGTKVHTTVTSNDPAGLLPLQEALGYDLAQSLFTKRKNFILEGLTDYWYVEAVSSMLEAAGKTHLDKKIALVPSGTASKVAYFATILHANNLKVAALLDSDRAGDTVASHDVLVHTLKQKALLRTDDFLIEKVKTSEIEDLLRETLVGVAKAELEWDIAASAAKHTDKPIVDIFTREVPGFSKYKLAKAFLRWSRDRSVDDLTANEIMQFENLFEAVNKVLT</sequence>
<dbReference type="InterPro" id="IPR003593">
    <property type="entry name" value="AAA+_ATPase"/>
</dbReference>
<accession>A0A508X7G5</accession>
<keyword evidence="2" id="KW-0255">Endonuclease</keyword>
<name>A0A508X7G5_9HYPH</name>
<dbReference type="InterPro" id="IPR051396">
    <property type="entry name" value="Bact_Antivir_Def_Nuclease"/>
</dbReference>
<proteinExistence type="predicted"/>
<dbReference type="Gene3D" id="3.40.50.300">
    <property type="entry name" value="P-loop containing nucleotide triphosphate hydrolases"/>
    <property type="match status" value="1"/>
</dbReference>
<reference evidence="2" key="1">
    <citation type="submission" date="2019-06" db="EMBL/GenBank/DDBJ databases">
        <authorList>
            <person name="Le Quere A."/>
            <person name="Colella S."/>
        </authorList>
    </citation>
    <scope>NUCLEOTIDE SEQUENCE</scope>
    <source>
        <strain evidence="2">EmedicaeMD41</strain>
    </source>
</reference>
<dbReference type="InterPro" id="IPR027417">
    <property type="entry name" value="P-loop_NTPase"/>
</dbReference>
<keyword evidence="2" id="KW-0378">Hydrolase</keyword>
<dbReference type="InterPro" id="IPR041685">
    <property type="entry name" value="AAA_GajA/Old/RecF-like"/>
</dbReference>
<evidence type="ECO:0000313" key="2">
    <source>
        <dbReference type="EMBL" id="VTZ64892.1"/>
    </source>
</evidence>
<organism evidence="2">
    <name type="scientific">Sinorhizobium medicae</name>
    <dbReference type="NCBI Taxonomy" id="110321"/>
    <lineage>
        <taxon>Bacteria</taxon>
        <taxon>Pseudomonadati</taxon>
        <taxon>Pseudomonadota</taxon>
        <taxon>Alphaproteobacteria</taxon>
        <taxon>Hyphomicrobiales</taxon>
        <taxon>Rhizobiaceae</taxon>
        <taxon>Sinorhizobium/Ensifer group</taxon>
        <taxon>Sinorhizobium</taxon>
    </lineage>
</organism>
<dbReference type="SUPFAM" id="SSF52540">
    <property type="entry name" value="P-loop containing nucleoside triphosphate hydrolases"/>
    <property type="match status" value="1"/>
</dbReference>
<dbReference type="GeneID" id="25010910"/>
<evidence type="ECO:0000259" key="1">
    <source>
        <dbReference type="SMART" id="SM00382"/>
    </source>
</evidence>
<dbReference type="PANTHER" id="PTHR43581:SF3">
    <property type="entry name" value="AAA+ ATPASE DOMAIN-CONTAINING PROTEIN"/>
    <property type="match status" value="1"/>
</dbReference>
<dbReference type="RefSeq" id="WP_015241516.1">
    <property type="nucleotide sequence ID" value="NZ_CABFNB010000143.1"/>
</dbReference>
<dbReference type="Proteomes" id="UP000507954">
    <property type="component" value="Unassembled WGS sequence"/>
</dbReference>
<dbReference type="SMART" id="SM00382">
    <property type="entry name" value="AAA"/>
    <property type="match status" value="1"/>
</dbReference>
<feature type="domain" description="AAA+ ATPase" evidence="1">
    <location>
        <begin position="23"/>
        <end position="459"/>
    </location>
</feature>
<dbReference type="AlphaFoldDB" id="A0A508X7G5"/>
<dbReference type="PANTHER" id="PTHR43581">
    <property type="entry name" value="ATP/GTP PHOSPHATASE"/>
    <property type="match status" value="1"/>
</dbReference>
<protein>
    <submittedName>
        <fullName evidence="2">ATP-dependent OLD family endonuclease protein</fullName>
    </submittedName>
</protein>
<dbReference type="CDD" id="cd00267">
    <property type="entry name" value="ABC_ATPase"/>
    <property type="match status" value="1"/>
</dbReference>
<dbReference type="GO" id="GO:0004519">
    <property type="term" value="F:endonuclease activity"/>
    <property type="evidence" value="ECO:0007669"/>
    <property type="project" value="UniProtKB-KW"/>
</dbReference>